<dbReference type="InterPro" id="IPR045851">
    <property type="entry name" value="AMP-bd_C_sf"/>
</dbReference>
<dbReference type="NCBIfam" id="TIGR00206">
    <property type="entry name" value="fliF"/>
    <property type="match status" value="1"/>
</dbReference>
<dbReference type="Pfam" id="PF08345">
    <property type="entry name" value="YscJ_FliF_C"/>
    <property type="match status" value="1"/>
</dbReference>
<feature type="compositionally biased region" description="Polar residues" evidence="10">
    <location>
        <begin position="215"/>
        <end position="224"/>
    </location>
</feature>
<keyword evidence="14" id="KW-0966">Cell projection</keyword>
<dbReference type="InterPro" id="IPR043427">
    <property type="entry name" value="YscJ/FliF"/>
</dbReference>
<comment type="function">
    <text evidence="9">The M ring may be actively involved in energy transduction.</text>
</comment>
<evidence type="ECO:0000313" key="15">
    <source>
        <dbReference type="Proteomes" id="UP001499979"/>
    </source>
</evidence>
<name>A0ABN1UE31_9ACTN</name>
<dbReference type="PANTHER" id="PTHR30046">
    <property type="entry name" value="FLAGELLAR M-RING PROTEIN"/>
    <property type="match status" value="1"/>
</dbReference>
<organism evidence="14 15">
    <name type="scientific">Nocardioides aquiterrae</name>
    <dbReference type="NCBI Taxonomy" id="203799"/>
    <lineage>
        <taxon>Bacteria</taxon>
        <taxon>Bacillati</taxon>
        <taxon>Actinomycetota</taxon>
        <taxon>Actinomycetes</taxon>
        <taxon>Propionibacteriales</taxon>
        <taxon>Nocardioidaceae</taxon>
        <taxon>Nocardioides</taxon>
    </lineage>
</organism>
<comment type="caution">
    <text evidence="14">The sequence shown here is derived from an EMBL/GenBank/DDBJ whole genome shotgun (WGS) entry which is preliminary data.</text>
</comment>
<evidence type="ECO:0000256" key="2">
    <source>
        <dbReference type="ARBA" id="ARBA00004651"/>
    </source>
</evidence>
<gene>
    <name evidence="14" type="primary">fliF</name>
    <name evidence="14" type="ORF">GCM10009606_17080</name>
</gene>
<evidence type="ECO:0000259" key="13">
    <source>
        <dbReference type="Pfam" id="PF08345"/>
    </source>
</evidence>
<evidence type="ECO:0000259" key="12">
    <source>
        <dbReference type="Pfam" id="PF01514"/>
    </source>
</evidence>
<feature type="region of interest" description="Disordered" evidence="10">
    <location>
        <begin position="276"/>
        <end position="340"/>
    </location>
</feature>
<keyword evidence="7 11" id="KW-0472">Membrane</keyword>
<evidence type="ECO:0000256" key="1">
    <source>
        <dbReference type="ARBA" id="ARBA00004117"/>
    </source>
</evidence>
<evidence type="ECO:0000256" key="8">
    <source>
        <dbReference type="ARBA" id="ARBA00023143"/>
    </source>
</evidence>
<evidence type="ECO:0000256" key="3">
    <source>
        <dbReference type="ARBA" id="ARBA00007971"/>
    </source>
</evidence>
<dbReference type="EMBL" id="BAAAJE010000006">
    <property type="protein sequence ID" value="GAA1137753.1"/>
    <property type="molecule type" value="Genomic_DNA"/>
</dbReference>
<evidence type="ECO:0000256" key="11">
    <source>
        <dbReference type="SAM" id="Phobius"/>
    </source>
</evidence>
<evidence type="ECO:0000256" key="6">
    <source>
        <dbReference type="ARBA" id="ARBA00022989"/>
    </source>
</evidence>
<dbReference type="Gene3D" id="3.30.300.30">
    <property type="match status" value="1"/>
</dbReference>
<comment type="subcellular location">
    <subcellularLocation>
        <location evidence="1 9">Bacterial flagellum basal body</location>
    </subcellularLocation>
    <subcellularLocation>
        <location evidence="2">Cell membrane</location>
        <topology evidence="2">Multi-pass membrane protein</topology>
    </subcellularLocation>
</comment>
<dbReference type="Pfam" id="PF01514">
    <property type="entry name" value="YscJ_FliF"/>
    <property type="match status" value="1"/>
</dbReference>
<keyword evidence="14" id="KW-0282">Flagellum</keyword>
<feature type="compositionally biased region" description="Polar residues" evidence="10">
    <location>
        <begin position="276"/>
        <end position="298"/>
    </location>
</feature>
<evidence type="ECO:0000256" key="7">
    <source>
        <dbReference type="ARBA" id="ARBA00023136"/>
    </source>
</evidence>
<dbReference type="PIRSF" id="PIRSF004862">
    <property type="entry name" value="FliF"/>
    <property type="match status" value="1"/>
</dbReference>
<feature type="region of interest" description="Disordered" evidence="10">
    <location>
        <begin position="215"/>
        <end position="236"/>
    </location>
</feature>
<dbReference type="InterPro" id="IPR013556">
    <property type="entry name" value="Flag_M-ring_C"/>
</dbReference>
<keyword evidence="5 11" id="KW-0812">Transmembrane</keyword>
<dbReference type="PRINTS" id="PR01009">
    <property type="entry name" value="FLGMRINGFLIF"/>
</dbReference>
<keyword evidence="14" id="KW-0969">Cilium</keyword>
<evidence type="ECO:0000256" key="4">
    <source>
        <dbReference type="ARBA" id="ARBA00022475"/>
    </source>
</evidence>
<feature type="transmembrane region" description="Helical" evidence="11">
    <location>
        <begin position="21"/>
        <end position="46"/>
    </location>
</feature>
<sequence length="531" mass="55783">MKQQLSRSFARLRTTFLSFTTGQKVVAVIGTAAVLLAAVMVFRWVATPNYAPLYSNLAAEDASAVVDELNAEGVPYQLTNGGATVMVPQSQVYDTRIALSGKGLPASSGGDGYSLLDGQGISTSEFQEQTDFKRAMEGELAKTIEAIDGVNTAIVHLALPPQKVFADEQDPPTASVLVDTSAGTTLDPQQVQGVVHLVAASIDGLQPENVTVTDGQGQVLSTSDGGALGASTRDQQVSEFEQKKTAQIQSVLDRIVGPGNSTVQVTADLDFDKSVSESTTYQNDPTQAPLSSSESSEQYAGPGGAGAANGVVGPDGQMDPLTTGGSNPSKYTKKQKTEDNAVDTVIEHRETAPGSVNSMHVAVAIDTASLQGRSTTDIQDLISAGNGISTKRGDTIQVTSLQFDRTADDAAAAELAAAAKAEKQAQMWRWARDAGIALAVIAALLLAWLRSRKRSKARENATTYIVEQLRTDAAERAALAAAAEAQKVPAVAALERADNAANEELRTELASLVEKQPEDVAALLRGWLVDR</sequence>
<keyword evidence="8 9" id="KW-0975">Bacterial flagellum</keyword>
<dbReference type="PANTHER" id="PTHR30046:SF0">
    <property type="entry name" value="FLAGELLAR M-RING PROTEIN"/>
    <property type="match status" value="1"/>
</dbReference>
<evidence type="ECO:0000313" key="14">
    <source>
        <dbReference type="EMBL" id="GAA1137753.1"/>
    </source>
</evidence>
<evidence type="ECO:0000256" key="10">
    <source>
        <dbReference type="SAM" id="MobiDB-lite"/>
    </source>
</evidence>
<feature type="domain" description="Flagellar M-ring N-terminal" evidence="12">
    <location>
        <begin position="47"/>
        <end position="221"/>
    </location>
</feature>
<evidence type="ECO:0000256" key="5">
    <source>
        <dbReference type="ARBA" id="ARBA00022692"/>
    </source>
</evidence>
<evidence type="ECO:0000256" key="9">
    <source>
        <dbReference type="PIRNR" id="PIRNR004862"/>
    </source>
</evidence>
<keyword evidence="15" id="KW-1185">Reference proteome</keyword>
<comment type="similarity">
    <text evidence="3 9">Belongs to the FliF family.</text>
</comment>
<dbReference type="Proteomes" id="UP001499979">
    <property type="component" value="Unassembled WGS sequence"/>
</dbReference>
<keyword evidence="6 11" id="KW-1133">Transmembrane helix</keyword>
<accession>A0ABN1UE31</accession>
<feature type="transmembrane region" description="Helical" evidence="11">
    <location>
        <begin position="430"/>
        <end position="449"/>
    </location>
</feature>
<dbReference type="InterPro" id="IPR006182">
    <property type="entry name" value="FliF_N_dom"/>
</dbReference>
<reference evidence="14 15" key="1">
    <citation type="journal article" date="2019" name="Int. J. Syst. Evol. Microbiol.">
        <title>The Global Catalogue of Microorganisms (GCM) 10K type strain sequencing project: providing services to taxonomists for standard genome sequencing and annotation.</title>
        <authorList>
            <consortium name="The Broad Institute Genomics Platform"/>
            <consortium name="The Broad Institute Genome Sequencing Center for Infectious Disease"/>
            <person name="Wu L."/>
            <person name="Ma J."/>
        </authorList>
    </citation>
    <scope>NUCLEOTIDE SEQUENCE [LARGE SCALE GENOMIC DNA]</scope>
    <source>
        <strain evidence="14 15">JCM 11813</strain>
    </source>
</reference>
<dbReference type="InterPro" id="IPR000067">
    <property type="entry name" value="FlgMring_FliF"/>
</dbReference>
<feature type="domain" description="Flagellar M-ring C-terminal" evidence="13">
    <location>
        <begin position="252"/>
        <end position="403"/>
    </location>
</feature>
<keyword evidence="4" id="KW-1003">Cell membrane</keyword>
<proteinExistence type="inferred from homology"/>
<protein>
    <recommendedName>
        <fullName evidence="9">Flagellar M-ring protein</fullName>
    </recommendedName>
</protein>
<dbReference type="RefSeq" id="WP_343907074.1">
    <property type="nucleotide sequence ID" value="NZ_BAAAJE010000006.1"/>
</dbReference>